<dbReference type="PANTHER" id="PTHR33653">
    <property type="entry name" value="RIBONUCLEASE VAPC2"/>
    <property type="match status" value="1"/>
</dbReference>
<gene>
    <name evidence="8" type="ORF">MNBD_GAMMA10-1729</name>
</gene>
<keyword evidence="3" id="KW-0479">Metal-binding</keyword>
<sequence>MNGVFVDSCVLLDLFTDDKNWAEWSENILEKYSQTNTLYINSIVYTEISIGFNKIEEVEKSISALSIKVLEIPREALFLTGKAFLKYRKNQGTKNSPLPDFFIGAHVLVENFNLITRDISKYKTYFPGIKLIHPEH</sequence>
<keyword evidence="2" id="KW-0540">Nuclease</keyword>
<evidence type="ECO:0000259" key="7">
    <source>
        <dbReference type="Pfam" id="PF01850"/>
    </source>
</evidence>
<dbReference type="InterPro" id="IPR050556">
    <property type="entry name" value="Type_II_TA_system_RNase"/>
</dbReference>
<dbReference type="Pfam" id="PF01850">
    <property type="entry name" value="PIN"/>
    <property type="match status" value="1"/>
</dbReference>
<dbReference type="AlphaFoldDB" id="A0A3B0XW11"/>
<dbReference type="PANTHER" id="PTHR33653:SF1">
    <property type="entry name" value="RIBONUCLEASE VAPC2"/>
    <property type="match status" value="1"/>
</dbReference>
<keyword evidence="4" id="KW-0378">Hydrolase</keyword>
<comment type="cofactor">
    <cofactor evidence="1">
        <name>Mg(2+)</name>
        <dbReference type="ChEBI" id="CHEBI:18420"/>
    </cofactor>
</comment>
<evidence type="ECO:0000256" key="6">
    <source>
        <dbReference type="ARBA" id="ARBA00038093"/>
    </source>
</evidence>
<dbReference type="Gene3D" id="3.40.50.1010">
    <property type="entry name" value="5'-nuclease"/>
    <property type="match status" value="1"/>
</dbReference>
<reference evidence="8" key="1">
    <citation type="submission" date="2018-06" db="EMBL/GenBank/DDBJ databases">
        <authorList>
            <person name="Zhirakovskaya E."/>
        </authorList>
    </citation>
    <scope>NUCLEOTIDE SEQUENCE</scope>
</reference>
<accession>A0A3B0XW11</accession>
<evidence type="ECO:0000256" key="2">
    <source>
        <dbReference type="ARBA" id="ARBA00022722"/>
    </source>
</evidence>
<evidence type="ECO:0000256" key="4">
    <source>
        <dbReference type="ARBA" id="ARBA00022801"/>
    </source>
</evidence>
<evidence type="ECO:0000256" key="1">
    <source>
        <dbReference type="ARBA" id="ARBA00001946"/>
    </source>
</evidence>
<organism evidence="8">
    <name type="scientific">hydrothermal vent metagenome</name>
    <dbReference type="NCBI Taxonomy" id="652676"/>
    <lineage>
        <taxon>unclassified sequences</taxon>
        <taxon>metagenomes</taxon>
        <taxon>ecological metagenomes</taxon>
    </lineage>
</organism>
<keyword evidence="5" id="KW-0460">Magnesium</keyword>
<evidence type="ECO:0000256" key="3">
    <source>
        <dbReference type="ARBA" id="ARBA00022723"/>
    </source>
</evidence>
<dbReference type="SUPFAM" id="SSF88723">
    <property type="entry name" value="PIN domain-like"/>
    <property type="match status" value="1"/>
</dbReference>
<comment type="similarity">
    <text evidence="6">Belongs to the PINc/VapC protein family.</text>
</comment>
<evidence type="ECO:0000256" key="5">
    <source>
        <dbReference type="ARBA" id="ARBA00022842"/>
    </source>
</evidence>
<feature type="domain" description="PIN" evidence="7">
    <location>
        <begin position="4"/>
        <end position="119"/>
    </location>
</feature>
<proteinExistence type="inferred from homology"/>
<dbReference type="EMBL" id="UOFJ01000671">
    <property type="protein sequence ID" value="VAW72548.1"/>
    <property type="molecule type" value="Genomic_DNA"/>
</dbReference>
<protein>
    <recommendedName>
        <fullName evidence="7">PIN domain-containing protein</fullName>
    </recommendedName>
</protein>
<evidence type="ECO:0000313" key="8">
    <source>
        <dbReference type="EMBL" id="VAW72548.1"/>
    </source>
</evidence>
<name>A0A3B0XW11_9ZZZZ</name>
<dbReference type="GO" id="GO:0016787">
    <property type="term" value="F:hydrolase activity"/>
    <property type="evidence" value="ECO:0007669"/>
    <property type="project" value="UniProtKB-KW"/>
</dbReference>
<dbReference type="GO" id="GO:0004518">
    <property type="term" value="F:nuclease activity"/>
    <property type="evidence" value="ECO:0007669"/>
    <property type="project" value="UniProtKB-KW"/>
</dbReference>
<dbReference type="InterPro" id="IPR002716">
    <property type="entry name" value="PIN_dom"/>
</dbReference>
<dbReference type="GO" id="GO:0046872">
    <property type="term" value="F:metal ion binding"/>
    <property type="evidence" value="ECO:0007669"/>
    <property type="project" value="UniProtKB-KW"/>
</dbReference>
<dbReference type="InterPro" id="IPR029060">
    <property type="entry name" value="PIN-like_dom_sf"/>
</dbReference>